<protein>
    <recommendedName>
        <fullName evidence="3">Glutaredoxin-like protein NrdH</fullName>
    </recommendedName>
</protein>
<dbReference type="InterPro" id="IPR051548">
    <property type="entry name" value="Grx-like_ET"/>
</dbReference>
<dbReference type="PROSITE" id="PS51354">
    <property type="entry name" value="GLUTAREDOXIN_2"/>
    <property type="match status" value="1"/>
</dbReference>
<dbReference type="Proteomes" id="UP000250006">
    <property type="component" value="Unassembled WGS sequence"/>
</dbReference>
<proteinExistence type="inferred from homology"/>
<evidence type="ECO:0000256" key="2">
    <source>
        <dbReference type="ARBA" id="ARBA00007787"/>
    </source>
</evidence>
<dbReference type="InterPro" id="IPR011909">
    <property type="entry name" value="GlrX_NrdH"/>
</dbReference>
<evidence type="ECO:0000256" key="6">
    <source>
        <dbReference type="ARBA" id="ARBA00023157"/>
    </source>
</evidence>
<comment type="caution">
    <text evidence="9">The sequence shown here is derived from an EMBL/GenBank/DDBJ whole genome shotgun (WGS) entry which is preliminary data.</text>
</comment>
<dbReference type="InterPro" id="IPR036249">
    <property type="entry name" value="Thioredoxin-like_sf"/>
</dbReference>
<comment type="function">
    <text evidence="1">Electron transport system for the ribonucleotide reductase system NrdEF.</text>
</comment>
<gene>
    <name evidence="9" type="primary">nrdH_2</name>
    <name evidence="9" type="ORF">NCTC11535_02191</name>
</gene>
<evidence type="ECO:0000313" key="9">
    <source>
        <dbReference type="EMBL" id="SPT55021.1"/>
    </source>
</evidence>
<feature type="domain" description="Glutaredoxin" evidence="8">
    <location>
        <begin position="65"/>
        <end position="123"/>
    </location>
</feature>
<accession>A0ABY1VR74</accession>
<dbReference type="PANTHER" id="PTHR34386:SF1">
    <property type="entry name" value="GLUTAREDOXIN-LIKE PROTEIN NRDH"/>
    <property type="match status" value="1"/>
</dbReference>
<organism evidence="9 10">
    <name type="scientific">Actinomyces bovis</name>
    <dbReference type="NCBI Taxonomy" id="1658"/>
    <lineage>
        <taxon>Bacteria</taxon>
        <taxon>Bacillati</taxon>
        <taxon>Actinomycetota</taxon>
        <taxon>Actinomycetes</taxon>
        <taxon>Actinomycetales</taxon>
        <taxon>Actinomycetaceae</taxon>
        <taxon>Actinomyces</taxon>
    </lineage>
</organism>
<evidence type="ECO:0000256" key="1">
    <source>
        <dbReference type="ARBA" id="ARBA00002292"/>
    </source>
</evidence>
<dbReference type="SUPFAM" id="SSF52833">
    <property type="entry name" value="Thioredoxin-like"/>
    <property type="match status" value="1"/>
</dbReference>
<sequence length="143" mass="15108">MHSLVADTSSWGAGGQPPLGVVSFLARVICPPWNYIHVVPESEGIASRLGQTLGRDSPEGTDMTITVYSKPNCVQCSATYRALDKAGLSYETVDISMDAEALEQVKSLGYAQAPVVMAGGDHWSGFRPDKIKAVVAAVEAVAI</sequence>
<dbReference type="CDD" id="cd02976">
    <property type="entry name" value="NrdH"/>
    <property type="match status" value="1"/>
</dbReference>
<evidence type="ECO:0000256" key="3">
    <source>
        <dbReference type="ARBA" id="ARBA00017945"/>
    </source>
</evidence>
<evidence type="ECO:0000256" key="5">
    <source>
        <dbReference type="ARBA" id="ARBA00022982"/>
    </source>
</evidence>
<comment type="similarity">
    <text evidence="2">Belongs to the glutaredoxin family.</text>
</comment>
<keyword evidence="10" id="KW-1185">Reference proteome</keyword>
<dbReference type="PANTHER" id="PTHR34386">
    <property type="entry name" value="GLUTAREDOXIN"/>
    <property type="match status" value="1"/>
</dbReference>
<dbReference type="InterPro" id="IPR002109">
    <property type="entry name" value="Glutaredoxin"/>
</dbReference>
<dbReference type="EMBL" id="UAPQ01000012">
    <property type="protein sequence ID" value="SPT55021.1"/>
    <property type="molecule type" value="Genomic_DNA"/>
</dbReference>
<evidence type="ECO:0000313" key="10">
    <source>
        <dbReference type="Proteomes" id="UP000250006"/>
    </source>
</evidence>
<dbReference type="Pfam" id="PF00462">
    <property type="entry name" value="Glutaredoxin"/>
    <property type="match status" value="1"/>
</dbReference>
<keyword evidence="5" id="KW-0249">Electron transport</keyword>
<evidence type="ECO:0000256" key="4">
    <source>
        <dbReference type="ARBA" id="ARBA00022448"/>
    </source>
</evidence>
<dbReference type="NCBIfam" id="TIGR02194">
    <property type="entry name" value="GlrX_NrdH"/>
    <property type="match status" value="1"/>
</dbReference>
<keyword evidence="6" id="KW-1015">Disulfide bond</keyword>
<evidence type="ECO:0000259" key="8">
    <source>
        <dbReference type="Pfam" id="PF00462"/>
    </source>
</evidence>
<keyword evidence="4" id="KW-0813">Transport</keyword>
<dbReference type="Gene3D" id="3.40.30.10">
    <property type="entry name" value="Glutaredoxin"/>
    <property type="match status" value="1"/>
</dbReference>
<keyword evidence="7" id="KW-0676">Redox-active center</keyword>
<reference evidence="9 10" key="1">
    <citation type="submission" date="2018-06" db="EMBL/GenBank/DDBJ databases">
        <authorList>
            <consortium name="Pathogen Informatics"/>
            <person name="Doyle S."/>
        </authorList>
    </citation>
    <scope>NUCLEOTIDE SEQUENCE [LARGE SCALE GENOMIC DNA]</scope>
    <source>
        <strain evidence="9 10">NCTC11535</strain>
    </source>
</reference>
<name>A0ABY1VR74_9ACTO</name>
<evidence type="ECO:0000256" key="7">
    <source>
        <dbReference type="ARBA" id="ARBA00023284"/>
    </source>
</evidence>